<evidence type="ECO:0000313" key="15">
    <source>
        <dbReference type="EMBL" id="EGC17753.1"/>
    </source>
</evidence>
<name>F0EYZ5_9NEIS</name>
<evidence type="ECO:0000256" key="14">
    <source>
        <dbReference type="ARBA" id="ARBA00042865"/>
    </source>
</evidence>
<dbReference type="STRING" id="888741.HMPREF9098_1079"/>
<dbReference type="PANTHER" id="PTHR46025">
    <property type="entry name" value="XYLOSYLTRANSFERASE OXT"/>
    <property type="match status" value="1"/>
</dbReference>
<dbReference type="AlphaFoldDB" id="F0EYZ5"/>
<proteinExistence type="predicted"/>
<keyword evidence="6" id="KW-0479">Metal-binding</keyword>
<dbReference type="Pfam" id="PF02485">
    <property type="entry name" value="Branch"/>
    <property type="match status" value="1"/>
</dbReference>
<dbReference type="InterPro" id="IPR043538">
    <property type="entry name" value="XYLT"/>
</dbReference>
<dbReference type="InterPro" id="IPR003406">
    <property type="entry name" value="Glyco_trans_14"/>
</dbReference>
<evidence type="ECO:0000256" key="7">
    <source>
        <dbReference type="ARBA" id="ARBA00022824"/>
    </source>
</evidence>
<keyword evidence="13" id="KW-0325">Glycoprotein</keyword>
<dbReference type="HOGENOM" id="CLU_032341_0_1_4"/>
<evidence type="ECO:0000256" key="4">
    <source>
        <dbReference type="ARBA" id="ARBA00022679"/>
    </source>
</evidence>
<dbReference type="GO" id="GO:0046872">
    <property type="term" value="F:metal ion binding"/>
    <property type="evidence" value="ECO:0007669"/>
    <property type="project" value="UniProtKB-KW"/>
</dbReference>
<reference evidence="15 16" key="1">
    <citation type="submission" date="2011-01" db="EMBL/GenBank/DDBJ databases">
        <authorList>
            <person name="Muzny D."/>
            <person name="Qin X."/>
            <person name="Deng J."/>
            <person name="Jiang H."/>
            <person name="Liu Y."/>
            <person name="Qu J."/>
            <person name="Song X.-Z."/>
            <person name="Zhang L."/>
            <person name="Thornton R."/>
            <person name="Coyle M."/>
            <person name="Francisco L."/>
            <person name="Jackson L."/>
            <person name="Javaid M."/>
            <person name="Korchina V."/>
            <person name="Kovar C."/>
            <person name="Mata R."/>
            <person name="Mathew T."/>
            <person name="Ngo R."/>
            <person name="Nguyen L."/>
            <person name="Nguyen N."/>
            <person name="Okwuonu G."/>
            <person name="Ongeri F."/>
            <person name="Pham C."/>
            <person name="Simmons D."/>
            <person name="Wilczek-Boney K."/>
            <person name="Hale W."/>
            <person name="Jakkamsetti A."/>
            <person name="Pham P."/>
            <person name="Ruth R."/>
            <person name="San Lucas F."/>
            <person name="Warren J."/>
            <person name="Zhang J."/>
            <person name="Zhao Z."/>
            <person name="Zhou C."/>
            <person name="Zhu D."/>
            <person name="Lee S."/>
            <person name="Bess C."/>
            <person name="Blankenburg K."/>
            <person name="Forbes L."/>
            <person name="Fu Q."/>
            <person name="Gubbala S."/>
            <person name="Hirani K."/>
            <person name="Jayaseelan J.C."/>
            <person name="Lara F."/>
            <person name="Munidasa M."/>
            <person name="Palculict T."/>
            <person name="Patil S."/>
            <person name="Pu L.-L."/>
            <person name="Saada N."/>
            <person name="Tang L."/>
            <person name="Weissenberger G."/>
            <person name="Zhu Y."/>
            <person name="Hemphill L."/>
            <person name="Shang Y."/>
            <person name="Youmans B."/>
            <person name="Ayvaz T."/>
            <person name="Ross M."/>
            <person name="Santibanez J."/>
            <person name="Aqrawi P."/>
            <person name="Gross S."/>
            <person name="Joshi V."/>
            <person name="Fowler G."/>
            <person name="Nazareth L."/>
            <person name="Reid J."/>
            <person name="Worley K."/>
            <person name="Petrosino J."/>
            <person name="Highlander S."/>
            <person name="Gibbs R."/>
        </authorList>
    </citation>
    <scope>NUCLEOTIDE SEQUENCE [LARGE SCALE GENOMIC DNA]</scope>
    <source>
        <strain evidence="15 16">ATCC 33394</strain>
    </source>
</reference>
<evidence type="ECO:0000313" key="16">
    <source>
        <dbReference type="Proteomes" id="UP000004088"/>
    </source>
</evidence>
<keyword evidence="8" id="KW-0735">Signal-anchor</keyword>
<keyword evidence="10" id="KW-0333">Golgi apparatus</keyword>
<gene>
    <name evidence="15" type="ORF">HMPREF9098_1079</name>
</gene>
<evidence type="ECO:0000256" key="13">
    <source>
        <dbReference type="ARBA" id="ARBA00023180"/>
    </source>
</evidence>
<sequence>MAQRAPQHHFYVHYDAKSDAGGIAFLNGLPNVSVLPQRIDVRWGGFSMIEATLALMQAALAQPQHQCFHLMSGDCLPLQTPETIERQMAAAGAGCLFLTCENVPRLRYRVRFSLPHADTSWQRSLTGKCLTKAAQCADRLLPSRQTAWAGSQWFSADRAALQLLLDATADMRPFFRHKLCPDEHFFQFIAQRHAAQLALHNDNHRCIRFAHGANHPDWQTLPQVQAAFEQGFWFVRKVRPDVMQAFWAQDGRQNPSTP</sequence>
<keyword evidence="3" id="KW-0328">Glycosyltransferase</keyword>
<comment type="subcellular location">
    <subcellularLocation>
        <location evidence="2">Endoplasmic reticulum membrane</location>
        <topology evidence="2">Single-pass type II membrane protein</topology>
    </subcellularLocation>
    <subcellularLocation>
        <location evidence="1">Golgi apparatus membrane</location>
        <topology evidence="1">Single-pass type II membrane protein</topology>
    </subcellularLocation>
</comment>
<evidence type="ECO:0000256" key="5">
    <source>
        <dbReference type="ARBA" id="ARBA00022692"/>
    </source>
</evidence>
<evidence type="ECO:0000256" key="9">
    <source>
        <dbReference type="ARBA" id="ARBA00022989"/>
    </source>
</evidence>
<evidence type="ECO:0000256" key="2">
    <source>
        <dbReference type="ARBA" id="ARBA00004648"/>
    </source>
</evidence>
<keyword evidence="16" id="KW-1185">Reference proteome</keyword>
<keyword evidence="4" id="KW-0808">Transferase</keyword>
<evidence type="ECO:0000256" key="10">
    <source>
        <dbReference type="ARBA" id="ARBA00023034"/>
    </source>
</evidence>
<dbReference type="PANTHER" id="PTHR46025:SF3">
    <property type="entry name" value="XYLOSYLTRANSFERASE OXT"/>
    <property type="match status" value="1"/>
</dbReference>
<dbReference type="GO" id="GO:0015012">
    <property type="term" value="P:heparan sulfate proteoglycan biosynthetic process"/>
    <property type="evidence" value="ECO:0007669"/>
    <property type="project" value="TreeGrafter"/>
</dbReference>
<protein>
    <recommendedName>
        <fullName evidence="14">Peptide O-xylosyltransferase</fullName>
    </recommendedName>
</protein>
<evidence type="ECO:0000256" key="12">
    <source>
        <dbReference type="ARBA" id="ARBA00023157"/>
    </source>
</evidence>
<keyword evidence="7" id="KW-0256">Endoplasmic reticulum</keyword>
<keyword evidence="9" id="KW-1133">Transmembrane helix</keyword>
<keyword evidence="5" id="KW-0812">Transmembrane</keyword>
<dbReference type="GO" id="GO:0050650">
    <property type="term" value="P:chondroitin sulfate proteoglycan biosynthetic process"/>
    <property type="evidence" value="ECO:0007669"/>
    <property type="project" value="TreeGrafter"/>
</dbReference>
<keyword evidence="12" id="KW-1015">Disulfide bond</keyword>
<dbReference type="EMBL" id="AEWV01000015">
    <property type="protein sequence ID" value="EGC17753.1"/>
    <property type="molecule type" value="Genomic_DNA"/>
</dbReference>
<comment type="caution">
    <text evidence="15">The sequence shown here is derived from an EMBL/GenBank/DDBJ whole genome shotgun (WGS) entry which is preliminary data.</text>
</comment>
<dbReference type="Proteomes" id="UP000004088">
    <property type="component" value="Unassembled WGS sequence"/>
</dbReference>
<evidence type="ECO:0000256" key="8">
    <source>
        <dbReference type="ARBA" id="ARBA00022968"/>
    </source>
</evidence>
<accession>F0EYZ5</accession>
<organism evidence="15 16">
    <name type="scientific">Kingella denitrificans ATCC 33394</name>
    <dbReference type="NCBI Taxonomy" id="888741"/>
    <lineage>
        <taxon>Bacteria</taxon>
        <taxon>Pseudomonadati</taxon>
        <taxon>Pseudomonadota</taxon>
        <taxon>Betaproteobacteria</taxon>
        <taxon>Neisseriales</taxon>
        <taxon>Neisseriaceae</taxon>
        <taxon>Kingella</taxon>
    </lineage>
</organism>
<dbReference type="GO" id="GO:0016020">
    <property type="term" value="C:membrane"/>
    <property type="evidence" value="ECO:0007669"/>
    <property type="project" value="InterPro"/>
</dbReference>
<evidence type="ECO:0000256" key="1">
    <source>
        <dbReference type="ARBA" id="ARBA00004323"/>
    </source>
</evidence>
<dbReference type="GO" id="GO:0030158">
    <property type="term" value="F:protein xylosyltransferase activity"/>
    <property type="evidence" value="ECO:0007669"/>
    <property type="project" value="InterPro"/>
</dbReference>
<evidence type="ECO:0000256" key="3">
    <source>
        <dbReference type="ARBA" id="ARBA00022676"/>
    </source>
</evidence>
<evidence type="ECO:0000256" key="6">
    <source>
        <dbReference type="ARBA" id="ARBA00022723"/>
    </source>
</evidence>
<keyword evidence="11" id="KW-0472">Membrane</keyword>
<evidence type="ECO:0000256" key="11">
    <source>
        <dbReference type="ARBA" id="ARBA00023136"/>
    </source>
</evidence>